<dbReference type="Pfam" id="PF00902">
    <property type="entry name" value="TatC"/>
    <property type="match status" value="1"/>
</dbReference>
<evidence type="ECO:0000256" key="2">
    <source>
        <dbReference type="ARBA" id="ARBA00022692"/>
    </source>
</evidence>
<keyword evidence="5" id="KW-0811">Translocation</keyword>
<keyword evidence="5" id="KW-0653">Protein transport</keyword>
<dbReference type="AlphaFoldDB" id="A0A520MU81"/>
<sequence>MSNGLAKHFLELRNRVIYSLAFFALCFICIYPFNNFIFTDLVNFLDPFINIELIAVEVASPFIVPFKLSAYLAALVAMPFFLFQTLAFMSPGLYPQERSVIFSRTILGTILFYSGVAFCLLVVLPNVLNFFQTVGPSLIKVSTDITYFMNFVLSLSFGFGIAFQIPIIVNALIGLNIASKETIKKYRGFVLVMCFVFGMIFTPPDIISQFMMAIPMYILFETGLLFSYEKEKESHS</sequence>
<comment type="caution">
    <text evidence="6">The sequence shown here is derived from an EMBL/GenBank/DDBJ whole genome shotgun (WGS) entry which is preliminary data.</text>
</comment>
<accession>A0A520MU81</accession>
<dbReference type="PANTHER" id="PTHR30371:SF0">
    <property type="entry name" value="SEC-INDEPENDENT PROTEIN TRANSLOCASE PROTEIN TATC, CHLOROPLASTIC-RELATED"/>
    <property type="match status" value="1"/>
</dbReference>
<feature type="transmembrane region" description="Helical" evidence="5">
    <location>
        <begin position="16"/>
        <end position="38"/>
    </location>
</feature>
<feature type="transmembrane region" description="Helical" evidence="5">
    <location>
        <begin position="106"/>
        <end position="128"/>
    </location>
</feature>
<dbReference type="NCBIfam" id="TIGR00945">
    <property type="entry name" value="tatC"/>
    <property type="match status" value="1"/>
</dbReference>
<organism evidence="6 7">
    <name type="scientific">SAR86 cluster bacterium</name>
    <dbReference type="NCBI Taxonomy" id="2030880"/>
    <lineage>
        <taxon>Bacteria</taxon>
        <taxon>Pseudomonadati</taxon>
        <taxon>Pseudomonadota</taxon>
        <taxon>Gammaproteobacteria</taxon>
        <taxon>SAR86 cluster</taxon>
    </lineage>
</organism>
<comment type="subunit">
    <text evidence="5">The Tat system comprises two distinct complexes: a TatABC complex, containing multiple copies of TatA, TatB and TatC subunits, and a separate TatA complex, containing only TatA subunits. Substrates initially bind to the TatABC complex, which probably triggers association of the separate TatA complex to form the active translocon.</text>
</comment>
<dbReference type="GO" id="GO:0009977">
    <property type="term" value="F:proton motive force dependent protein transmembrane transporter activity"/>
    <property type="evidence" value="ECO:0007669"/>
    <property type="project" value="TreeGrafter"/>
</dbReference>
<evidence type="ECO:0000313" key="6">
    <source>
        <dbReference type="EMBL" id="RZO24758.1"/>
    </source>
</evidence>
<dbReference type="GO" id="GO:0043953">
    <property type="term" value="P:protein transport by the Tat complex"/>
    <property type="evidence" value="ECO:0007669"/>
    <property type="project" value="UniProtKB-UniRule"/>
</dbReference>
<dbReference type="GO" id="GO:0065002">
    <property type="term" value="P:intracellular protein transmembrane transport"/>
    <property type="evidence" value="ECO:0007669"/>
    <property type="project" value="TreeGrafter"/>
</dbReference>
<dbReference type="PRINTS" id="PR01840">
    <property type="entry name" value="TATCFAMILY"/>
</dbReference>
<proteinExistence type="inferred from homology"/>
<dbReference type="Proteomes" id="UP000320146">
    <property type="component" value="Unassembled WGS sequence"/>
</dbReference>
<feature type="transmembrane region" description="Helical" evidence="5">
    <location>
        <begin position="70"/>
        <end position="94"/>
    </location>
</feature>
<dbReference type="InterPro" id="IPR002033">
    <property type="entry name" value="TatC"/>
</dbReference>
<comment type="subcellular location">
    <subcellularLocation>
        <location evidence="5">Cell membrane</location>
        <topology evidence="5">Multi-pass membrane protein</topology>
    </subcellularLocation>
    <subcellularLocation>
        <location evidence="1">Membrane</location>
        <topology evidence="1">Multi-pass membrane protein</topology>
    </subcellularLocation>
</comment>
<feature type="transmembrane region" description="Helical" evidence="5">
    <location>
        <begin position="148"/>
        <end position="174"/>
    </location>
</feature>
<dbReference type="PANTHER" id="PTHR30371">
    <property type="entry name" value="SEC-INDEPENDENT PROTEIN TRANSLOCASE PROTEIN TATC"/>
    <property type="match status" value="1"/>
</dbReference>
<protein>
    <recommendedName>
        <fullName evidence="5">Sec-independent protein translocase protein TatC</fullName>
    </recommendedName>
</protein>
<evidence type="ECO:0000256" key="3">
    <source>
        <dbReference type="ARBA" id="ARBA00022989"/>
    </source>
</evidence>
<feature type="transmembrane region" description="Helical" evidence="5">
    <location>
        <begin position="210"/>
        <end position="228"/>
    </location>
</feature>
<keyword evidence="5" id="KW-1003">Cell membrane</keyword>
<comment type="similarity">
    <text evidence="5">Belongs to the TatC family.</text>
</comment>
<evidence type="ECO:0000256" key="5">
    <source>
        <dbReference type="HAMAP-Rule" id="MF_00902"/>
    </source>
</evidence>
<gene>
    <name evidence="5 6" type="primary">tatC</name>
    <name evidence="6" type="ORF">EVA99_00585</name>
</gene>
<comment type="function">
    <text evidence="5">Part of the twin-arginine translocation (Tat) system that transports large folded proteins containing a characteristic twin-arginine motif in their signal peptide across membranes. Together with TatB, TatC is part of a receptor directly interacting with Tat signal peptides.</text>
</comment>
<evidence type="ECO:0000256" key="4">
    <source>
        <dbReference type="ARBA" id="ARBA00023136"/>
    </source>
</evidence>
<keyword evidence="2 5" id="KW-0812">Transmembrane</keyword>
<dbReference type="GO" id="GO:0033281">
    <property type="term" value="C:TAT protein transport complex"/>
    <property type="evidence" value="ECO:0007669"/>
    <property type="project" value="UniProtKB-UniRule"/>
</dbReference>
<reference evidence="6 7" key="1">
    <citation type="submission" date="2019-02" db="EMBL/GenBank/DDBJ databases">
        <title>Prokaryotic population dynamics and viral predation in marine succession experiment using metagenomics: the confinement effect.</title>
        <authorList>
            <person name="Haro-Moreno J.M."/>
            <person name="Rodriguez-Valera F."/>
            <person name="Lopez-Perez M."/>
        </authorList>
    </citation>
    <scope>NUCLEOTIDE SEQUENCE [LARGE SCALE GENOMIC DNA]</scope>
    <source>
        <strain evidence="6">MED-G166</strain>
    </source>
</reference>
<keyword evidence="4 5" id="KW-0472">Membrane</keyword>
<feature type="transmembrane region" description="Helical" evidence="5">
    <location>
        <begin position="186"/>
        <end position="204"/>
    </location>
</feature>
<dbReference type="EMBL" id="SHBL01000003">
    <property type="protein sequence ID" value="RZO24758.1"/>
    <property type="molecule type" value="Genomic_DNA"/>
</dbReference>
<keyword evidence="5" id="KW-0813">Transport</keyword>
<evidence type="ECO:0000313" key="7">
    <source>
        <dbReference type="Proteomes" id="UP000320146"/>
    </source>
</evidence>
<keyword evidence="3 5" id="KW-1133">Transmembrane helix</keyword>
<dbReference type="HAMAP" id="MF_00902">
    <property type="entry name" value="TatC"/>
    <property type="match status" value="1"/>
</dbReference>
<name>A0A520MU81_9GAMM</name>
<evidence type="ECO:0000256" key="1">
    <source>
        <dbReference type="ARBA" id="ARBA00004141"/>
    </source>
</evidence>